<keyword evidence="2" id="KW-0472">Membrane</keyword>
<dbReference type="Proteomes" id="UP001652625">
    <property type="component" value="Chromosome 03"/>
</dbReference>
<keyword evidence="2" id="KW-0812">Transmembrane</keyword>
<feature type="compositionally biased region" description="Basic residues" evidence="1">
    <location>
        <begin position="69"/>
        <end position="82"/>
    </location>
</feature>
<keyword evidence="2" id="KW-1133">Transmembrane helix</keyword>
<feature type="region of interest" description="Disordered" evidence="1">
    <location>
        <begin position="48"/>
        <end position="82"/>
    </location>
</feature>
<reference evidence="5" key="1">
    <citation type="submission" date="2025-08" db="UniProtKB">
        <authorList>
            <consortium name="RefSeq"/>
        </authorList>
    </citation>
    <scope>IDENTIFICATION</scope>
</reference>
<organism evidence="4 5">
    <name type="scientific">Hydra vulgaris</name>
    <name type="common">Hydra</name>
    <name type="synonym">Hydra attenuata</name>
    <dbReference type="NCBI Taxonomy" id="6087"/>
    <lineage>
        <taxon>Eukaryota</taxon>
        <taxon>Metazoa</taxon>
        <taxon>Cnidaria</taxon>
        <taxon>Hydrozoa</taxon>
        <taxon>Hydroidolina</taxon>
        <taxon>Anthoathecata</taxon>
        <taxon>Aplanulata</taxon>
        <taxon>Hydridae</taxon>
        <taxon>Hydra</taxon>
    </lineage>
</organism>
<protein>
    <submittedName>
        <fullName evidence="5">Uncharacterized protein LOC105848562</fullName>
    </submittedName>
</protein>
<sequence>MLKHTSSRNELRQFGSFSDFEQKDNLTNEFFEDTFHSTFENELQFELTNEESETADNGELYENTTKAKDQKHKQPNVARLKRNRSLQIAMGEAEEITEEVRLNNSKLVIHRRKPLKKNSRFLDESLSLSIDERYFENGDSSKNNWSNVSESAVSDLSNSENEGYKIETNQAFPSYRLSNVVNQKKSFSAFLEPNLTENSLKNNPGKQNGGENHYRSEKMPSYYNRQSQFTPTFIENTGSSSRLSKNSHSTMPAKLAPDQHNVLGRSSVNRTSSYSAGSNSNVNHLEKSFMENRDLDQSKHKANHLAPENSIMKPSIKKSIVLENKYLDNEQSRNVCFVTTEQNTNVATLKVQKTKWILAILILIVAVFCAVGSFIHYYVGHYPEKEYLNQADVLLLGSLSDFCGGITAKSSEESGIRIINFKLITSQNALKYTKSERTTIFPSSFWKRQFKFLKGSYVRFKIVTDDEVEMFIFVGEQNYTIWSQRKESETYLKMKSCCSSSKKNEGELELVAERDDVYIFTLFNDIQVLPVNVYIELEFHRKSYDFTQTVATCTSNNKNSCFLPVPFNSNDRIALEVPLANEAGVISKSNEIEWKCEARVWLFCLVYIGGFLATAIVIILVRYIYIRIQLRRTFLKCQTKYVPNDKYIPNYSSYYDNFGQGAFTVGNSYLENNMTGISSRSLNSASRLTNKTPSRLTNRTSSRLTNSSKYMSGWNTERTDVVSACNVKNKSVSLIYNEQKIDQTDSGISDDQEYSPIVTQCSTPSIRQPVVCESLNDSSAKNNLMLLQDLKFDENSLKYQRRAQLVAGPRIENIIQKKNFSEDGLYFKKSQHLYPSDNERSKYEYQTLNKSFHNQCFDNDKLLFV</sequence>
<feature type="region of interest" description="Disordered" evidence="1">
    <location>
        <begin position="235"/>
        <end position="255"/>
    </location>
</feature>
<dbReference type="Pfam" id="PF16041">
    <property type="entry name" value="APD1-4_M"/>
    <property type="match status" value="1"/>
</dbReference>
<proteinExistence type="predicted"/>
<dbReference type="GeneID" id="105848562"/>
<dbReference type="RefSeq" id="XP_065648863.1">
    <property type="nucleotide sequence ID" value="XM_065792791.1"/>
</dbReference>
<evidence type="ECO:0000256" key="2">
    <source>
        <dbReference type="SAM" id="Phobius"/>
    </source>
</evidence>
<feature type="compositionally biased region" description="Polar residues" evidence="1">
    <location>
        <begin position="235"/>
        <end position="250"/>
    </location>
</feature>
<feature type="transmembrane region" description="Helical" evidence="2">
    <location>
        <begin position="600"/>
        <end position="625"/>
    </location>
</feature>
<feature type="transmembrane region" description="Helical" evidence="2">
    <location>
        <begin position="356"/>
        <end position="379"/>
    </location>
</feature>
<feature type="region of interest" description="Disordered" evidence="1">
    <location>
        <begin position="681"/>
        <end position="702"/>
    </location>
</feature>
<feature type="compositionally biased region" description="Polar residues" evidence="1">
    <location>
        <begin position="681"/>
        <end position="693"/>
    </location>
</feature>
<evidence type="ECO:0000259" key="3">
    <source>
        <dbReference type="Pfam" id="PF16041"/>
    </source>
</evidence>
<evidence type="ECO:0000256" key="1">
    <source>
        <dbReference type="SAM" id="MobiDB-lite"/>
    </source>
</evidence>
<evidence type="ECO:0000313" key="4">
    <source>
        <dbReference type="Proteomes" id="UP001652625"/>
    </source>
</evidence>
<feature type="domain" description="E3 ubiquitin-protein ligase APD1-4 middle" evidence="3">
    <location>
        <begin position="512"/>
        <end position="612"/>
    </location>
</feature>
<keyword evidence="4" id="KW-1185">Reference proteome</keyword>
<name>A0ABM4BIK6_HYDVU</name>
<accession>A0ABM4BIK6</accession>
<dbReference type="PANTHER" id="PTHR39077">
    <property type="entry name" value="DUF4793 DOMAIN-CONTAINING PROTEIN"/>
    <property type="match status" value="1"/>
</dbReference>
<evidence type="ECO:0000313" key="5">
    <source>
        <dbReference type="RefSeq" id="XP_065648863.1"/>
    </source>
</evidence>
<dbReference type="PANTHER" id="PTHR39077:SF1">
    <property type="entry name" value="E3 UBIQUITIN-PROTEIN LIGASE APD1-4 MIDDLE DOMAIN-CONTAINING PROTEIN"/>
    <property type="match status" value="1"/>
</dbReference>
<dbReference type="InterPro" id="IPR032010">
    <property type="entry name" value="APD1-4_M"/>
</dbReference>
<gene>
    <name evidence="5" type="primary">LOC105848562</name>
</gene>